<dbReference type="GeneID" id="113466232"/>
<proteinExistence type="inferred from homology"/>
<evidence type="ECO:0000256" key="2">
    <source>
        <dbReference type="ARBA" id="ARBA00008197"/>
    </source>
</evidence>
<keyword evidence="6" id="KW-1185">Reference proteome</keyword>
<dbReference type="GO" id="GO:0033617">
    <property type="term" value="P:mitochondrial respiratory chain complex IV assembly"/>
    <property type="evidence" value="ECO:0007669"/>
    <property type="project" value="TreeGrafter"/>
</dbReference>
<feature type="chain" id="PRO_5018121048" evidence="5">
    <location>
        <begin position="23"/>
        <end position="80"/>
    </location>
</feature>
<protein>
    <submittedName>
        <fullName evidence="7">Protein PET117, mitochondrial-like</fullName>
    </submittedName>
</protein>
<comment type="subcellular location">
    <subcellularLocation>
        <location evidence="1">Mitochondrion</location>
    </subcellularLocation>
</comment>
<dbReference type="Proteomes" id="UP000079169">
    <property type="component" value="Unplaced"/>
</dbReference>
<name>A0A3Q0ISB6_DIACI</name>
<reference evidence="7" key="1">
    <citation type="submission" date="2025-08" db="UniProtKB">
        <authorList>
            <consortium name="RefSeq"/>
        </authorList>
    </citation>
    <scope>IDENTIFICATION</scope>
</reference>
<keyword evidence="4" id="KW-0496">Mitochondrion</keyword>
<dbReference type="PaxDb" id="121845-A0A3Q0ISB6"/>
<feature type="signal peptide" evidence="5">
    <location>
        <begin position="1"/>
        <end position="22"/>
    </location>
</feature>
<comment type="similarity">
    <text evidence="2">Belongs to the PET117 family.</text>
</comment>
<organism evidence="6 7">
    <name type="scientific">Diaphorina citri</name>
    <name type="common">Asian citrus psyllid</name>
    <dbReference type="NCBI Taxonomy" id="121845"/>
    <lineage>
        <taxon>Eukaryota</taxon>
        <taxon>Metazoa</taxon>
        <taxon>Ecdysozoa</taxon>
        <taxon>Arthropoda</taxon>
        <taxon>Hexapoda</taxon>
        <taxon>Insecta</taxon>
        <taxon>Pterygota</taxon>
        <taxon>Neoptera</taxon>
        <taxon>Paraneoptera</taxon>
        <taxon>Hemiptera</taxon>
        <taxon>Sternorrhyncha</taxon>
        <taxon>Psylloidea</taxon>
        <taxon>Psyllidae</taxon>
        <taxon>Diaphorininae</taxon>
        <taxon>Diaphorina</taxon>
    </lineage>
</organism>
<dbReference type="PANTHER" id="PTHR28163">
    <property type="entry name" value="PROTEIN PET117 HOMOLOG, MITOCHONDRIAL"/>
    <property type="match status" value="1"/>
</dbReference>
<dbReference type="KEGG" id="dci:113466232"/>
<gene>
    <name evidence="7" type="primary">LOC113466232</name>
</gene>
<sequence length="80" mass="9244">MSLASKITLSLALVSSCGVIFSVHYMQQSEREKLHVGVVKDIERQRRRKLENISILEQQQELTRKYQESLEQEPSGDVKL</sequence>
<dbReference type="STRING" id="121845.A0A3Q0ISB6"/>
<dbReference type="PROSITE" id="PS51257">
    <property type="entry name" value="PROKAR_LIPOPROTEIN"/>
    <property type="match status" value="1"/>
</dbReference>
<dbReference type="InterPro" id="IPR031568">
    <property type="entry name" value="Pet117"/>
</dbReference>
<evidence type="ECO:0000256" key="5">
    <source>
        <dbReference type="SAM" id="SignalP"/>
    </source>
</evidence>
<keyword evidence="5" id="KW-0732">Signal</keyword>
<dbReference type="PANTHER" id="PTHR28163:SF1">
    <property type="entry name" value="PROTEIN PET117 HOMOLOG, MITOCHONDRIAL"/>
    <property type="match status" value="1"/>
</dbReference>
<keyword evidence="3" id="KW-0809">Transit peptide</keyword>
<evidence type="ECO:0000313" key="7">
    <source>
        <dbReference type="RefSeq" id="XP_026677240.1"/>
    </source>
</evidence>
<dbReference type="AlphaFoldDB" id="A0A3Q0ISB6"/>
<evidence type="ECO:0000256" key="4">
    <source>
        <dbReference type="ARBA" id="ARBA00023128"/>
    </source>
</evidence>
<accession>A0A3Q0ISB6</accession>
<evidence type="ECO:0000256" key="1">
    <source>
        <dbReference type="ARBA" id="ARBA00004173"/>
    </source>
</evidence>
<dbReference type="GO" id="GO:0005739">
    <property type="term" value="C:mitochondrion"/>
    <property type="evidence" value="ECO:0007669"/>
    <property type="project" value="UniProtKB-SubCell"/>
</dbReference>
<evidence type="ECO:0000313" key="6">
    <source>
        <dbReference type="Proteomes" id="UP000079169"/>
    </source>
</evidence>
<evidence type="ECO:0000256" key="3">
    <source>
        <dbReference type="ARBA" id="ARBA00022946"/>
    </source>
</evidence>
<dbReference type="Pfam" id="PF15786">
    <property type="entry name" value="PET117"/>
    <property type="match status" value="1"/>
</dbReference>
<dbReference type="RefSeq" id="XP_026677240.1">
    <property type="nucleotide sequence ID" value="XM_026821439.1"/>
</dbReference>